<dbReference type="InterPro" id="IPR024340">
    <property type="entry name" value="Sec16_CCD"/>
</dbReference>
<evidence type="ECO:0000256" key="7">
    <source>
        <dbReference type="SAM" id="MobiDB-lite"/>
    </source>
</evidence>
<comment type="subcellular location">
    <subcellularLocation>
        <location evidence="1">Endoplasmic reticulum</location>
    </subcellularLocation>
    <subcellularLocation>
        <location evidence="6">Golgi apparatus membrane</location>
    </subcellularLocation>
</comment>
<evidence type="ECO:0000256" key="5">
    <source>
        <dbReference type="ARBA" id="ARBA00022892"/>
    </source>
</evidence>
<protein>
    <recommendedName>
        <fullName evidence="6">Protein transport protein sec16</fullName>
    </recommendedName>
</protein>
<keyword evidence="6" id="KW-0472">Membrane</keyword>
<sequence>MVPGQMEQAEGPSNAGGFGDEQPPPGLSRMVLGQTETVPNAQSNSLPLDEDARRVQLPGVYSPSPATEEGGERLESEFDQLSQHAPQPRSATIGADTPPALSNPIITQAPVGTNRSETIGGGDSTINNQDGGRTKLTSSSSSDNKVDKSRKGKVEKEAVEQSNRRDSIEGQTQENDISNITNSVRNLTVGENLTDGHGSNTSLPENPPRHSSRQESSDSDRALKKPSRGSRDKKSLERSKRDKEREREKYRYSPESYRDKRYDRRRYKDERRHFEDDTDYYSDKEKDRRAHNDREREYDRKYSSLRKEKDKDRRRRDPREYGRDRRGDYYYGGSRYDDDYENENRSRPSSRSDSMHETYREKVHEKDHRDRRHRDRERERDRYRRHRDPRDMYNPYQGFAYDPYNPYYQQYQYYENLRRTNPQAYAEWYRKYYQQAAGHASVLRRGRQGFCPFRQEFCQRRVGKRQNQFHNMYHFTISKIVTSIQGRVFIARRAYLTWEVTMEIRAHSISGHYGLDNSRSIKRETSFIIPYLRTDSSELIADDGPTTADLSFEMLKAELDGRGIRSTTAWVAQRLSPAKFATAHIKASIASGKLLKILPHYPMDGQNATVEVCSLQSLLIKDEEFIELSQFPGPLVRGVTHKKTIIEFCENKIRRAAYSQEVIDVESYILMWELLILLIRQNGMVVGTDIAELLLKNKPEVPARPSSVISSEMSMPLLKLVTTCTLEKAGSTQSVLKEEEVTNKFREFLLYGSGKEALEWAMKHGLWGHALFLASKLDKRTYANVMMRFANGLTLNDPLQTLYQLLSGKMPAAVTCVSDEKWGDWRPHLAMILSNSSHRPELNCKAIKTLGDTLKGRGSLYAAQFCYLMAEVGFGRHDDPNTRLTLLGADHSRPFPLFASNEAIHMTEIYEYACGLNEAAFIIPEFQIYKYLLATRLADRGLLEKSLHYLEKVSSYVVSNPTAVQPHFVDKVCTLADRLKFCDPAGLITHDSNTLTGYSGSQLEPDVTQSSYDTSVQDTWQHHYDQQYQQSITEQAWQPEVQQPTRIEYQQQENIQQNGKERFT</sequence>
<keyword evidence="3 6" id="KW-0813">Transport</keyword>
<dbReference type="AlphaFoldDB" id="A0AAV8XIW3"/>
<feature type="domain" description="Sec16 central conserved" evidence="9">
    <location>
        <begin position="606"/>
        <end position="683"/>
    </location>
</feature>
<evidence type="ECO:0000313" key="10">
    <source>
        <dbReference type="EMBL" id="KAJ8938476.1"/>
    </source>
</evidence>
<dbReference type="Pfam" id="PF12932">
    <property type="entry name" value="Sec16"/>
    <property type="match status" value="1"/>
</dbReference>
<feature type="compositionally biased region" description="Basic and acidic residues" evidence="7">
    <location>
        <begin position="144"/>
        <end position="168"/>
    </location>
</feature>
<evidence type="ECO:0000259" key="8">
    <source>
        <dbReference type="Pfam" id="PF12931"/>
    </source>
</evidence>
<dbReference type="GO" id="GO:0070973">
    <property type="term" value="P:protein localization to endoplasmic reticulum exit site"/>
    <property type="evidence" value="ECO:0007669"/>
    <property type="project" value="TreeGrafter"/>
</dbReference>
<dbReference type="EMBL" id="JAPWTK010000556">
    <property type="protein sequence ID" value="KAJ8938476.1"/>
    <property type="molecule type" value="Genomic_DNA"/>
</dbReference>
<dbReference type="Proteomes" id="UP001162162">
    <property type="component" value="Unassembled WGS sequence"/>
</dbReference>
<dbReference type="CDD" id="cd09233">
    <property type="entry name" value="ACE1-Sec16-like"/>
    <property type="match status" value="1"/>
</dbReference>
<organism evidence="10 11">
    <name type="scientific">Aromia moschata</name>
    <dbReference type="NCBI Taxonomy" id="1265417"/>
    <lineage>
        <taxon>Eukaryota</taxon>
        <taxon>Metazoa</taxon>
        <taxon>Ecdysozoa</taxon>
        <taxon>Arthropoda</taxon>
        <taxon>Hexapoda</taxon>
        <taxon>Insecta</taxon>
        <taxon>Pterygota</taxon>
        <taxon>Neoptera</taxon>
        <taxon>Endopterygota</taxon>
        <taxon>Coleoptera</taxon>
        <taxon>Polyphaga</taxon>
        <taxon>Cucujiformia</taxon>
        <taxon>Chrysomeloidea</taxon>
        <taxon>Cerambycidae</taxon>
        <taxon>Cerambycinae</taxon>
        <taxon>Callichromatini</taxon>
        <taxon>Aromia</taxon>
    </lineage>
</organism>
<dbReference type="PANTHER" id="PTHR13402">
    <property type="entry name" value="RGPR-RELATED"/>
    <property type="match status" value="1"/>
</dbReference>
<feature type="compositionally biased region" description="Polar residues" evidence="7">
    <location>
        <begin position="34"/>
        <end position="46"/>
    </location>
</feature>
<keyword evidence="6" id="KW-0653">Protein transport</keyword>
<feature type="compositionally biased region" description="Basic and acidic residues" evidence="7">
    <location>
        <begin position="212"/>
        <end position="328"/>
    </location>
</feature>
<dbReference type="InterPro" id="IPR024298">
    <property type="entry name" value="Sec16_Sec23-bd"/>
</dbReference>
<dbReference type="PANTHER" id="PTHR13402:SF6">
    <property type="entry name" value="SECRETORY 16, ISOFORM I"/>
    <property type="match status" value="1"/>
</dbReference>
<feature type="compositionally biased region" description="Basic and acidic residues" evidence="7">
    <location>
        <begin position="353"/>
        <end position="368"/>
    </location>
</feature>
<keyword evidence="4 6" id="KW-0256">Endoplasmic reticulum</keyword>
<feature type="compositionally biased region" description="Polar residues" evidence="7">
    <location>
        <begin position="169"/>
        <end position="204"/>
    </location>
</feature>
<dbReference type="GO" id="GO:0007030">
    <property type="term" value="P:Golgi organization"/>
    <property type="evidence" value="ECO:0007669"/>
    <property type="project" value="TreeGrafter"/>
</dbReference>
<gene>
    <name evidence="10" type="ORF">NQ318_004116</name>
</gene>
<evidence type="ECO:0000313" key="11">
    <source>
        <dbReference type="Proteomes" id="UP001162162"/>
    </source>
</evidence>
<feature type="domain" description="Sec16 Sec23-binding" evidence="8">
    <location>
        <begin position="746"/>
        <end position="980"/>
    </location>
</feature>
<dbReference type="Gene3D" id="1.25.40.1030">
    <property type="match status" value="1"/>
</dbReference>
<proteinExistence type="inferred from homology"/>
<keyword evidence="6" id="KW-0333">Golgi apparatus</keyword>
<evidence type="ECO:0000256" key="3">
    <source>
        <dbReference type="ARBA" id="ARBA00022448"/>
    </source>
</evidence>
<comment type="similarity">
    <text evidence="2 6">Belongs to the SEC16 family.</text>
</comment>
<comment type="caution">
    <text evidence="10">The sequence shown here is derived from an EMBL/GenBank/DDBJ whole genome shotgun (WGS) entry which is preliminary data.</text>
</comment>
<reference evidence="10" key="1">
    <citation type="journal article" date="2023" name="Insect Mol. Biol.">
        <title>Genome sequencing provides insights into the evolution of gene families encoding plant cell wall-degrading enzymes in longhorned beetles.</title>
        <authorList>
            <person name="Shin N.R."/>
            <person name="Okamura Y."/>
            <person name="Kirsch R."/>
            <person name="Pauchet Y."/>
        </authorList>
    </citation>
    <scope>NUCLEOTIDE SEQUENCE</scope>
    <source>
        <strain evidence="10">AMC_N1</strain>
    </source>
</reference>
<dbReference type="GO" id="GO:0015031">
    <property type="term" value="P:protein transport"/>
    <property type="evidence" value="ECO:0007669"/>
    <property type="project" value="UniProtKB-KW"/>
</dbReference>
<keyword evidence="11" id="KW-1185">Reference proteome</keyword>
<feature type="compositionally biased region" description="Polar residues" evidence="7">
    <location>
        <begin position="104"/>
        <end position="117"/>
    </location>
</feature>
<accession>A0AAV8XIW3</accession>
<feature type="region of interest" description="Disordered" evidence="7">
    <location>
        <begin position="1"/>
        <end position="396"/>
    </location>
</feature>
<evidence type="ECO:0000256" key="4">
    <source>
        <dbReference type="ARBA" id="ARBA00022824"/>
    </source>
</evidence>
<dbReference type="GO" id="GO:0012507">
    <property type="term" value="C:ER to Golgi transport vesicle membrane"/>
    <property type="evidence" value="ECO:0007669"/>
    <property type="project" value="TreeGrafter"/>
</dbReference>
<name>A0AAV8XIW3_9CUCU</name>
<feature type="compositionally biased region" description="Polar residues" evidence="7">
    <location>
        <begin position="124"/>
        <end position="137"/>
    </location>
</feature>
<dbReference type="GO" id="GO:0000139">
    <property type="term" value="C:Golgi membrane"/>
    <property type="evidence" value="ECO:0007669"/>
    <property type="project" value="UniProtKB-SubCell"/>
</dbReference>
<dbReference type="GO" id="GO:0016192">
    <property type="term" value="P:vesicle-mediated transport"/>
    <property type="evidence" value="ECO:0007669"/>
    <property type="project" value="UniProtKB-KW"/>
</dbReference>
<evidence type="ECO:0000256" key="6">
    <source>
        <dbReference type="RuleBase" id="RU364101"/>
    </source>
</evidence>
<dbReference type="Pfam" id="PF12931">
    <property type="entry name" value="TPR_Sec16"/>
    <property type="match status" value="1"/>
</dbReference>
<evidence type="ECO:0000259" key="9">
    <source>
        <dbReference type="Pfam" id="PF12932"/>
    </source>
</evidence>
<keyword evidence="5 6" id="KW-0931">ER-Golgi transport</keyword>
<evidence type="ECO:0000256" key="1">
    <source>
        <dbReference type="ARBA" id="ARBA00004240"/>
    </source>
</evidence>
<evidence type="ECO:0000256" key="2">
    <source>
        <dbReference type="ARBA" id="ARBA00005927"/>
    </source>
</evidence>
<dbReference type="GO" id="GO:0070971">
    <property type="term" value="C:endoplasmic reticulum exit site"/>
    <property type="evidence" value="ECO:0007669"/>
    <property type="project" value="TreeGrafter"/>
</dbReference>